<evidence type="ECO:0000313" key="3">
    <source>
        <dbReference type="Proteomes" id="UP000075230"/>
    </source>
</evidence>
<feature type="compositionally biased region" description="Low complexity" evidence="1">
    <location>
        <begin position="85"/>
        <end position="94"/>
    </location>
</feature>
<dbReference type="AlphaFoldDB" id="A0A146FG05"/>
<dbReference type="Proteomes" id="UP000075230">
    <property type="component" value="Unassembled WGS sequence"/>
</dbReference>
<evidence type="ECO:0000256" key="1">
    <source>
        <dbReference type="SAM" id="MobiDB-lite"/>
    </source>
</evidence>
<evidence type="ECO:0000313" key="2">
    <source>
        <dbReference type="EMBL" id="GAT24806.1"/>
    </source>
</evidence>
<feature type="region of interest" description="Disordered" evidence="1">
    <location>
        <begin position="79"/>
        <end position="108"/>
    </location>
</feature>
<gene>
    <name evidence="2" type="ORF">RIB2604_01806370</name>
</gene>
<proteinExistence type="predicted"/>
<protein>
    <submittedName>
        <fullName evidence="2">Uncharacterized protein</fullName>
    </submittedName>
</protein>
<accession>A0A146FG05</accession>
<reference evidence="2 3" key="1">
    <citation type="journal article" date="2016" name="DNA Res.">
        <title>Genome sequence of Aspergillus luchuensis NBRC 4314.</title>
        <authorList>
            <person name="Yamada O."/>
            <person name="Machida M."/>
            <person name="Hosoyama A."/>
            <person name="Goto M."/>
            <person name="Takahashi T."/>
            <person name="Futagami T."/>
            <person name="Yamagata Y."/>
            <person name="Takeuchi M."/>
            <person name="Kobayashi T."/>
            <person name="Koike H."/>
            <person name="Abe K."/>
            <person name="Asai K."/>
            <person name="Arita M."/>
            <person name="Fujita N."/>
            <person name="Fukuda K."/>
            <person name="Higa K."/>
            <person name="Horikawa H."/>
            <person name="Ishikawa T."/>
            <person name="Jinno K."/>
            <person name="Kato Y."/>
            <person name="Kirimura K."/>
            <person name="Mizutani O."/>
            <person name="Nakasone K."/>
            <person name="Sano M."/>
            <person name="Shiraishi Y."/>
            <person name="Tsukahara M."/>
            <person name="Gomi K."/>
        </authorList>
    </citation>
    <scope>NUCLEOTIDE SEQUENCE [LARGE SCALE GENOMIC DNA]</scope>
    <source>
        <strain evidence="2 3">RIB 2604</strain>
    </source>
</reference>
<organism evidence="2 3">
    <name type="scientific">Aspergillus kawachii</name>
    <name type="common">White koji mold</name>
    <name type="synonym">Aspergillus awamori var. kawachi</name>
    <dbReference type="NCBI Taxonomy" id="1069201"/>
    <lineage>
        <taxon>Eukaryota</taxon>
        <taxon>Fungi</taxon>
        <taxon>Dikarya</taxon>
        <taxon>Ascomycota</taxon>
        <taxon>Pezizomycotina</taxon>
        <taxon>Eurotiomycetes</taxon>
        <taxon>Eurotiomycetidae</taxon>
        <taxon>Eurotiales</taxon>
        <taxon>Aspergillaceae</taxon>
        <taxon>Aspergillus</taxon>
        <taxon>Aspergillus subgen. Circumdati</taxon>
    </lineage>
</organism>
<dbReference type="EMBL" id="BCWF01000018">
    <property type="protein sequence ID" value="GAT24806.1"/>
    <property type="molecule type" value="Genomic_DNA"/>
</dbReference>
<reference evidence="3" key="2">
    <citation type="submission" date="2016-02" db="EMBL/GenBank/DDBJ databases">
        <title>Genome sequencing of Aspergillus luchuensis NBRC 4314.</title>
        <authorList>
            <person name="Yamada O."/>
        </authorList>
    </citation>
    <scope>NUCLEOTIDE SEQUENCE [LARGE SCALE GENOMIC DNA]</scope>
    <source>
        <strain evidence="3">RIB 2604</strain>
    </source>
</reference>
<sequence length="108" mass="11816">MFGTLVSTGLDRETLEFIENPDPVAAAIRRNNGVSIRTVFGEADNQGKSSQDVSLDSLDCNKLNDGCIDESLFMPWIMDTPMQQSSPSRSRSSSGGIQTRDPFGFCLH</sequence>
<comment type="caution">
    <text evidence="2">The sequence shown here is derived from an EMBL/GenBank/DDBJ whole genome shotgun (WGS) entry which is preliminary data.</text>
</comment>
<name>A0A146FG05_ASPKA</name>